<evidence type="ECO:0000259" key="7">
    <source>
        <dbReference type="PROSITE" id="PS51194"/>
    </source>
</evidence>
<keyword evidence="9" id="KW-1185">Reference proteome</keyword>
<sequence length="521" mass="57473">MNFLVGNVHVTRWTTFNCSIKTLSLPQTLYKQQDLNVANSRIPTVKAFGFRELGIHDVVSRSLEKAYPNIRRPTLAQAEFIPAILDGKDVLLQDATGTGKSFGVILSLLSKRRVMRRKQADSRQEAGGVTSLVIVPHRDLAFQMLHWIRSITSSSNPANLASFAQVVARDASDPTSAQITRLRETPPHVLLGTPQALLDIYASDASALQVDTLSTIYVDEVDHLIGVPAPYIRKSSEERAWRNFKKHPSVTRQLLDGILREHGSKTSGVQLVMSSATIHENLVEYLTEEGWLGDDYVYISGKKVAAKTSFAVERSSEQAQVFHHAIVVHGNAKPQNLQDIEFENNREEASGGHDSAATSLLQQKLETVATIFAMDVPNQALLVLPPSASVRDVVSKLQEFGVNAHPLDVRALDHEATEGPTLIVATPAHTRGVDLPLLSHVFVLGVPDIGDIDVFKHVAGRVDRFGNGGTVVVLLDEVQKAMKDGMMKITKNEPNLMKIFYRKLGVKPTKFDLDRIELQDE</sequence>
<evidence type="ECO:0000256" key="1">
    <source>
        <dbReference type="ARBA" id="ARBA00012552"/>
    </source>
</evidence>
<protein>
    <recommendedName>
        <fullName evidence="1">RNA helicase</fullName>
        <ecNumber evidence="1">3.6.4.13</ecNumber>
    </recommendedName>
</protein>
<dbReference type="Proteomes" id="UP000053477">
    <property type="component" value="Unassembled WGS sequence"/>
</dbReference>
<organism evidence="8 9">
    <name type="scientific">Schizopora paradoxa</name>
    <dbReference type="NCBI Taxonomy" id="27342"/>
    <lineage>
        <taxon>Eukaryota</taxon>
        <taxon>Fungi</taxon>
        <taxon>Dikarya</taxon>
        <taxon>Basidiomycota</taxon>
        <taxon>Agaricomycotina</taxon>
        <taxon>Agaricomycetes</taxon>
        <taxon>Hymenochaetales</taxon>
        <taxon>Schizoporaceae</taxon>
        <taxon>Schizopora</taxon>
    </lineage>
</organism>
<keyword evidence="2" id="KW-0547">Nucleotide-binding</keyword>
<dbReference type="SMART" id="SM00487">
    <property type="entry name" value="DEXDc"/>
    <property type="match status" value="1"/>
</dbReference>
<dbReference type="InterPro" id="IPR050547">
    <property type="entry name" value="DEAD_box_RNA_helicases"/>
</dbReference>
<evidence type="ECO:0000256" key="4">
    <source>
        <dbReference type="ARBA" id="ARBA00022806"/>
    </source>
</evidence>
<dbReference type="GO" id="GO:0003723">
    <property type="term" value="F:RNA binding"/>
    <property type="evidence" value="ECO:0007669"/>
    <property type="project" value="TreeGrafter"/>
</dbReference>
<dbReference type="InParanoid" id="A0A0H2RBT5"/>
<feature type="domain" description="Helicase ATP-binding" evidence="6">
    <location>
        <begin position="81"/>
        <end position="296"/>
    </location>
</feature>
<dbReference type="InterPro" id="IPR014001">
    <property type="entry name" value="Helicase_ATP-bd"/>
</dbReference>
<proteinExistence type="predicted"/>
<dbReference type="EC" id="3.6.4.13" evidence="1"/>
<dbReference type="PROSITE" id="PS51192">
    <property type="entry name" value="HELICASE_ATP_BIND_1"/>
    <property type="match status" value="1"/>
</dbReference>
<dbReference type="InterPro" id="IPR001650">
    <property type="entry name" value="Helicase_C-like"/>
</dbReference>
<dbReference type="InterPro" id="IPR027417">
    <property type="entry name" value="P-loop_NTPase"/>
</dbReference>
<dbReference type="FunCoup" id="A0A0H2RBT5">
    <property type="interactions" value="70"/>
</dbReference>
<dbReference type="GO" id="GO:0016787">
    <property type="term" value="F:hydrolase activity"/>
    <property type="evidence" value="ECO:0007669"/>
    <property type="project" value="UniProtKB-KW"/>
</dbReference>
<reference evidence="8 9" key="1">
    <citation type="submission" date="2015-04" db="EMBL/GenBank/DDBJ databases">
        <title>Complete genome sequence of Schizopora paradoxa KUC8140, a cosmopolitan wood degrader in East Asia.</title>
        <authorList>
            <consortium name="DOE Joint Genome Institute"/>
            <person name="Min B."/>
            <person name="Park H."/>
            <person name="Jang Y."/>
            <person name="Kim J.-J."/>
            <person name="Kim K.H."/>
            <person name="Pangilinan J."/>
            <person name="Lipzen A."/>
            <person name="Riley R."/>
            <person name="Grigoriev I.V."/>
            <person name="Spatafora J.W."/>
            <person name="Choi I.-G."/>
        </authorList>
    </citation>
    <scope>NUCLEOTIDE SEQUENCE [LARGE SCALE GENOMIC DNA]</scope>
    <source>
        <strain evidence="8 9">KUC8140</strain>
    </source>
</reference>
<dbReference type="OrthoDB" id="10256233at2759"/>
<dbReference type="SUPFAM" id="SSF52540">
    <property type="entry name" value="P-loop containing nucleoside triphosphate hydrolases"/>
    <property type="match status" value="2"/>
</dbReference>
<evidence type="ECO:0000313" key="8">
    <source>
        <dbReference type="EMBL" id="KLO09330.1"/>
    </source>
</evidence>
<evidence type="ECO:0000256" key="3">
    <source>
        <dbReference type="ARBA" id="ARBA00022801"/>
    </source>
</evidence>
<dbReference type="Pfam" id="PF00270">
    <property type="entry name" value="DEAD"/>
    <property type="match status" value="1"/>
</dbReference>
<dbReference type="PROSITE" id="PS51194">
    <property type="entry name" value="HELICASE_CTER"/>
    <property type="match status" value="1"/>
</dbReference>
<name>A0A0H2RBT5_9AGAM</name>
<accession>A0A0H2RBT5</accession>
<evidence type="ECO:0000259" key="6">
    <source>
        <dbReference type="PROSITE" id="PS51192"/>
    </source>
</evidence>
<keyword evidence="4" id="KW-0347">Helicase</keyword>
<dbReference type="STRING" id="27342.A0A0H2RBT5"/>
<feature type="domain" description="Helicase C-terminal" evidence="7">
    <location>
        <begin position="360"/>
        <end position="517"/>
    </location>
</feature>
<dbReference type="GO" id="GO:0005524">
    <property type="term" value="F:ATP binding"/>
    <property type="evidence" value="ECO:0007669"/>
    <property type="project" value="UniProtKB-KW"/>
</dbReference>
<keyword evidence="3 8" id="KW-0378">Hydrolase</keyword>
<dbReference type="PANTHER" id="PTHR47963">
    <property type="entry name" value="DEAD-BOX ATP-DEPENDENT RNA HELICASE 47, MITOCHONDRIAL"/>
    <property type="match status" value="1"/>
</dbReference>
<evidence type="ECO:0000256" key="5">
    <source>
        <dbReference type="ARBA" id="ARBA00022840"/>
    </source>
</evidence>
<gene>
    <name evidence="8" type="ORF">SCHPADRAFT_931217</name>
</gene>
<dbReference type="AlphaFoldDB" id="A0A0H2RBT5"/>
<dbReference type="InterPro" id="IPR011545">
    <property type="entry name" value="DEAD/DEAH_box_helicase_dom"/>
</dbReference>
<dbReference type="Gene3D" id="3.40.50.300">
    <property type="entry name" value="P-loop containing nucleotide triphosphate hydrolases"/>
    <property type="match status" value="2"/>
</dbReference>
<dbReference type="GO" id="GO:0003724">
    <property type="term" value="F:RNA helicase activity"/>
    <property type="evidence" value="ECO:0007669"/>
    <property type="project" value="UniProtKB-EC"/>
</dbReference>
<evidence type="ECO:0000256" key="2">
    <source>
        <dbReference type="ARBA" id="ARBA00022741"/>
    </source>
</evidence>
<dbReference type="EMBL" id="KQ086059">
    <property type="protein sequence ID" value="KLO09330.1"/>
    <property type="molecule type" value="Genomic_DNA"/>
</dbReference>
<keyword evidence="5" id="KW-0067">ATP-binding</keyword>
<dbReference type="PANTHER" id="PTHR47963:SF8">
    <property type="entry name" value="ATP-DEPENDENT RNA HELICASE DEAD"/>
    <property type="match status" value="1"/>
</dbReference>
<evidence type="ECO:0000313" key="9">
    <source>
        <dbReference type="Proteomes" id="UP000053477"/>
    </source>
</evidence>